<dbReference type="AlphaFoldDB" id="A0A2C9KHP3"/>
<dbReference type="STRING" id="6526.A0A2C9KHP3"/>
<organism evidence="11 12">
    <name type="scientific">Biomphalaria glabrata</name>
    <name type="common">Bloodfluke planorb</name>
    <name type="synonym">Freshwater snail</name>
    <dbReference type="NCBI Taxonomy" id="6526"/>
    <lineage>
        <taxon>Eukaryota</taxon>
        <taxon>Metazoa</taxon>
        <taxon>Spiralia</taxon>
        <taxon>Lophotrochozoa</taxon>
        <taxon>Mollusca</taxon>
        <taxon>Gastropoda</taxon>
        <taxon>Heterobranchia</taxon>
        <taxon>Euthyneura</taxon>
        <taxon>Panpulmonata</taxon>
        <taxon>Hygrophila</taxon>
        <taxon>Lymnaeoidea</taxon>
        <taxon>Planorbidae</taxon>
        <taxon>Biomphalaria</taxon>
    </lineage>
</organism>
<dbReference type="Gene3D" id="2.10.25.10">
    <property type="entry name" value="Laminin"/>
    <property type="match status" value="4"/>
</dbReference>
<keyword evidence="4" id="KW-0732">Signal</keyword>
<dbReference type="KEGG" id="bgt:106066822"/>
<evidence type="ECO:0000313" key="12">
    <source>
        <dbReference type="Proteomes" id="UP000076420"/>
    </source>
</evidence>
<dbReference type="SMART" id="SM00179">
    <property type="entry name" value="EGF_CA"/>
    <property type="match status" value="4"/>
</dbReference>
<sequence>MRSIPLDLISKVVRGTMTHGLPMSPLSKAQKCTLKRNLWCCCKAAKTPREATVFCPRLKKKSKPVTHLSASSVFRDKLEPYMKMSGSETDLFEGGQILNTTSLLKYTKLHINDSTYCLSQATANKRDAQNLCARFATELAFFDDDAEYKRVLNELLTYKRNEYFIIRINCNQGLDVSKLQRLYWKKSVNLDAQILAPNMSLNFLKPECCAAMQNSSLESLVYRDCLEATDFLCKAPPECPEGGTNCLPLNCGECLEGYAADTTNLSCVDVDECQLNISKCTQGCNNTDGSYKCWCDDGYRLSSDSVTCNDVNECDEGAHNCSQSCNNKKGGYFCGCYPGYRQDTDHFSCNDVDECENVTCEHNCTNVGGSFFCVCHHGYRLNLTDRISCDDIDECKEAEVRCSRECSSVMIKVNPTCLACSRGHLLCDHDCHNTNGSYECSCRAGYSLNTTDNKSCHVNGECGPSNATTCLGPNPIKDKAVNKTKTIRAALRKTRACSKKVSRKVLFGYFWVVLVILAVSSLFYTFFMH</sequence>
<evidence type="ECO:0000256" key="6">
    <source>
        <dbReference type="ARBA" id="ARBA00023157"/>
    </source>
</evidence>
<dbReference type="VEuPathDB" id="VectorBase:BGLAX_049579"/>
<dbReference type="PROSITE" id="PS50026">
    <property type="entry name" value="EGF_3"/>
    <property type="match status" value="1"/>
</dbReference>
<dbReference type="InterPro" id="IPR016186">
    <property type="entry name" value="C-type_lectin-like/link_sf"/>
</dbReference>
<evidence type="ECO:0000259" key="10">
    <source>
        <dbReference type="PROSITE" id="PS50026"/>
    </source>
</evidence>
<keyword evidence="5" id="KW-0677">Repeat</keyword>
<evidence type="ECO:0000313" key="11">
    <source>
        <dbReference type="EnsemblMetazoa" id="BGLB019820-PA"/>
    </source>
</evidence>
<dbReference type="PROSITE" id="PS01187">
    <property type="entry name" value="EGF_CA"/>
    <property type="match status" value="1"/>
</dbReference>
<dbReference type="CDD" id="cd00037">
    <property type="entry name" value="CLECT"/>
    <property type="match status" value="1"/>
</dbReference>
<reference evidence="11" key="1">
    <citation type="submission" date="2020-05" db="UniProtKB">
        <authorList>
            <consortium name="EnsemblMetazoa"/>
        </authorList>
    </citation>
    <scope>IDENTIFICATION</scope>
    <source>
        <strain evidence="11">BB02</strain>
    </source>
</reference>
<evidence type="ECO:0000256" key="1">
    <source>
        <dbReference type="ARBA" id="ARBA00004613"/>
    </source>
</evidence>
<evidence type="ECO:0000256" key="7">
    <source>
        <dbReference type="ARBA" id="ARBA00023180"/>
    </source>
</evidence>
<dbReference type="InterPro" id="IPR009030">
    <property type="entry name" value="Growth_fac_rcpt_cys_sf"/>
</dbReference>
<evidence type="ECO:0000256" key="2">
    <source>
        <dbReference type="ARBA" id="ARBA00022525"/>
    </source>
</evidence>
<keyword evidence="7" id="KW-0325">Glycoprotein</keyword>
<feature type="transmembrane region" description="Helical" evidence="9">
    <location>
        <begin position="506"/>
        <end position="527"/>
    </location>
</feature>
<dbReference type="InterPro" id="IPR018097">
    <property type="entry name" value="EGF_Ca-bd_CS"/>
</dbReference>
<evidence type="ECO:0000256" key="9">
    <source>
        <dbReference type="SAM" id="Phobius"/>
    </source>
</evidence>
<dbReference type="PANTHER" id="PTHR47333:SF4">
    <property type="entry name" value="EGF-LIKE DOMAIN-CONTAINING PROTEIN"/>
    <property type="match status" value="1"/>
</dbReference>
<name>A0A2C9KHP3_BIOGL</name>
<dbReference type="PROSITE" id="PS01186">
    <property type="entry name" value="EGF_2"/>
    <property type="match status" value="1"/>
</dbReference>
<dbReference type="InterPro" id="IPR000742">
    <property type="entry name" value="EGF"/>
</dbReference>
<dbReference type="InterPro" id="IPR001881">
    <property type="entry name" value="EGF-like_Ca-bd_dom"/>
</dbReference>
<dbReference type="InterPro" id="IPR000152">
    <property type="entry name" value="EGF-type_Asp/Asn_hydroxyl_site"/>
</dbReference>
<dbReference type="GO" id="GO:0005509">
    <property type="term" value="F:calcium ion binding"/>
    <property type="evidence" value="ECO:0007669"/>
    <property type="project" value="InterPro"/>
</dbReference>
<dbReference type="SUPFAM" id="SSF57184">
    <property type="entry name" value="Growth factor receptor domain"/>
    <property type="match status" value="1"/>
</dbReference>
<dbReference type="Gene3D" id="3.10.100.10">
    <property type="entry name" value="Mannose-Binding Protein A, subunit A"/>
    <property type="match status" value="1"/>
</dbReference>
<keyword evidence="9" id="KW-1133">Transmembrane helix</keyword>
<comment type="caution">
    <text evidence="8">Lacks conserved residue(s) required for the propagation of feature annotation.</text>
</comment>
<comment type="subcellular location">
    <subcellularLocation>
        <location evidence="1">Secreted</location>
    </subcellularLocation>
</comment>
<keyword evidence="2" id="KW-0964">Secreted</keyword>
<proteinExistence type="predicted"/>
<dbReference type="GO" id="GO:0005576">
    <property type="term" value="C:extracellular region"/>
    <property type="evidence" value="ECO:0007669"/>
    <property type="project" value="UniProtKB-SubCell"/>
</dbReference>
<dbReference type="SUPFAM" id="SSF56436">
    <property type="entry name" value="C-type lectin-like"/>
    <property type="match status" value="1"/>
</dbReference>
<dbReference type="CDD" id="cd00054">
    <property type="entry name" value="EGF_CA"/>
    <property type="match status" value="2"/>
</dbReference>
<dbReference type="PROSITE" id="PS00010">
    <property type="entry name" value="ASX_HYDROXYL"/>
    <property type="match status" value="1"/>
</dbReference>
<dbReference type="InterPro" id="IPR049883">
    <property type="entry name" value="NOTCH1_EGF-like"/>
</dbReference>
<dbReference type="EnsemblMetazoa" id="BGLB019820-RA">
    <property type="protein sequence ID" value="BGLB019820-PA"/>
    <property type="gene ID" value="BGLB019820"/>
</dbReference>
<dbReference type="InterPro" id="IPR016187">
    <property type="entry name" value="CTDL_fold"/>
</dbReference>
<dbReference type="Proteomes" id="UP000076420">
    <property type="component" value="Unassembled WGS sequence"/>
</dbReference>
<dbReference type="SMART" id="SM00181">
    <property type="entry name" value="EGF"/>
    <property type="match status" value="5"/>
</dbReference>
<evidence type="ECO:0000256" key="8">
    <source>
        <dbReference type="PROSITE-ProRule" id="PRU00076"/>
    </source>
</evidence>
<evidence type="ECO:0000256" key="3">
    <source>
        <dbReference type="ARBA" id="ARBA00022536"/>
    </source>
</evidence>
<feature type="domain" description="EGF-like" evidence="10">
    <location>
        <begin position="351"/>
        <end position="385"/>
    </location>
</feature>
<dbReference type="InterPro" id="IPR052080">
    <property type="entry name" value="vWF_C/EGF_Fibrillin"/>
</dbReference>
<keyword evidence="9" id="KW-0472">Membrane</keyword>
<evidence type="ECO:0000256" key="4">
    <source>
        <dbReference type="ARBA" id="ARBA00022729"/>
    </source>
</evidence>
<protein>
    <recommendedName>
        <fullName evidence="10">EGF-like domain-containing protein</fullName>
    </recommendedName>
</protein>
<dbReference type="Pfam" id="PF07645">
    <property type="entry name" value="EGF_CA"/>
    <property type="match status" value="4"/>
</dbReference>
<dbReference type="FunFam" id="2.10.25.10:FF:000240">
    <property type="entry name" value="Vitamin K-dependent protein S"/>
    <property type="match status" value="1"/>
</dbReference>
<accession>A0A2C9KHP3</accession>
<keyword evidence="9" id="KW-0812">Transmembrane</keyword>
<keyword evidence="6" id="KW-1015">Disulfide bond</keyword>
<dbReference type="PANTHER" id="PTHR47333">
    <property type="entry name" value="VON WILLEBRAND FACTOR C AND EGF DOMAIN-CONTAINING PROTEIN"/>
    <property type="match status" value="1"/>
</dbReference>
<evidence type="ECO:0000256" key="5">
    <source>
        <dbReference type="ARBA" id="ARBA00022737"/>
    </source>
</evidence>
<keyword evidence="3 8" id="KW-0245">EGF-like domain</keyword>
<dbReference type="VEuPathDB" id="VectorBase:BGLB019820"/>
<dbReference type="SUPFAM" id="SSF57196">
    <property type="entry name" value="EGF/Laminin"/>
    <property type="match status" value="1"/>
</dbReference>
<gene>
    <name evidence="11" type="primary">106066822</name>
</gene>